<evidence type="ECO:0000313" key="3">
    <source>
        <dbReference type="EMBL" id="RGR98713.1"/>
    </source>
</evidence>
<dbReference type="EMBL" id="QRUU01000010">
    <property type="protein sequence ID" value="RGR98713.1"/>
    <property type="molecule type" value="Genomic_DNA"/>
</dbReference>
<reference evidence="3 4" key="1">
    <citation type="submission" date="2018-08" db="EMBL/GenBank/DDBJ databases">
        <title>A genome reference for cultivated species of the human gut microbiota.</title>
        <authorList>
            <person name="Zou Y."/>
            <person name="Xue W."/>
            <person name="Luo G."/>
        </authorList>
    </citation>
    <scope>NUCLEOTIDE SEQUENCE [LARGE SCALE GENOMIC DNA]</scope>
    <source>
        <strain evidence="3 4">AF24-2</strain>
    </source>
</reference>
<evidence type="ECO:0000256" key="1">
    <source>
        <dbReference type="SAM" id="Phobius"/>
    </source>
</evidence>
<protein>
    <submittedName>
        <fullName evidence="3">MCE family protein</fullName>
    </submittedName>
</protein>
<gene>
    <name evidence="3" type="ORF">DWY20_03850</name>
</gene>
<evidence type="ECO:0000259" key="2">
    <source>
        <dbReference type="Pfam" id="PF02470"/>
    </source>
</evidence>
<organism evidence="3 4">
    <name type="scientific">Phocaeicola coprocola</name>
    <dbReference type="NCBI Taxonomy" id="310298"/>
    <lineage>
        <taxon>Bacteria</taxon>
        <taxon>Pseudomonadati</taxon>
        <taxon>Bacteroidota</taxon>
        <taxon>Bacteroidia</taxon>
        <taxon>Bacteroidales</taxon>
        <taxon>Bacteroidaceae</taxon>
        <taxon>Phocaeicola</taxon>
    </lineage>
</organism>
<accession>A0A412GV73</accession>
<dbReference type="PANTHER" id="PTHR33371">
    <property type="entry name" value="INTERMEMBRANE PHOSPHOLIPID TRANSPORT SYSTEM BINDING PROTEIN MLAD-RELATED"/>
    <property type="match status" value="1"/>
</dbReference>
<keyword evidence="1" id="KW-1133">Transmembrane helix</keyword>
<dbReference type="InterPro" id="IPR052336">
    <property type="entry name" value="MlaD_Phospholipid_Transporter"/>
</dbReference>
<name>A0A412GV73_9BACT</name>
<evidence type="ECO:0000313" key="4">
    <source>
        <dbReference type="Proteomes" id="UP000285864"/>
    </source>
</evidence>
<sequence length="295" mass="32245">MKKEVKIGLAGIAALLILFCGINYLKGINMFKPESYYHVEFTDINGLAQSSPVFANGFKVGIVRDIEYNYQKPGHVVVGIEMDQEMKIPTGSKAELITEMLGTVKMNLILNHESTTYYNEGDTLPGTANTGLLGAAEKDLLPKMEQMLPKLDSILGSLNKLLADPALSKTLHNAEQLTASLNSTSAQLNKLMSTDVPQLTGNVTAITENLKTITDNLKGVDYASTLAKADSTLQNVYLLTDKLNRKDNTLGLLMNDSSLYNNLNATTANAASLLEDLKSHPKRYVHFSLFGKKDK</sequence>
<dbReference type="PANTHER" id="PTHR33371:SF4">
    <property type="entry name" value="INTERMEMBRANE PHOSPHOLIPID TRANSPORT SYSTEM BINDING PROTEIN MLAD"/>
    <property type="match status" value="1"/>
</dbReference>
<proteinExistence type="predicted"/>
<feature type="transmembrane region" description="Helical" evidence="1">
    <location>
        <begin position="7"/>
        <end position="25"/>
    </location>
</feature>
<comment type="caution">
    <text evidence="3">The sequence shown here is derived from an EMBL/GenBank/DDBJ whole genome shotgun (WGS) entry which is preliminary data.</text>
</comment>
<dbReference type="AlphaFoldDB" id="A0A412GV73"/>
<dbReference type="InterPro" id="IPR003399">
    <property type="entry name" value="Mce/MlaD"/>
</dbReference>
<feature type="domain" description="Mce/MlaD" evidence="2">
    <location>
        <begin position="35"/>
        <end position="99"/>
    </location>
</feature>
<dbReference type="Proteomes" id="UP000285864">
    <property type="component" value="Unassembled WGS sequence"/>
</dbReference>
<dbReference type="RefSeq" id="WP_007566823.1">
    <property type="nucleotide sequence ID" value="NZ_CABKNL010000060.1"/>
</dbReference>
<dbReference type="Pfam" id="PF02470">
    <property type="entry name" value="MlaD"/>
    <property type="match status" value="1"/>
</dbReference>
<keyword evidence="1" id="KW-0812">Transmembrane</keyword>
<keyword evidence="1" id="KW-0472">Membrane</keyword>
<keyword evidence="4" id="KW-1185">Reference proteome</keyword>